<dbReference type="AlphaFoldDB" id="G7KIC0"/>
<reference evidence="2 4" key="2">
    <citation type="journal article" date="2014" name="BMC Genomics">
        <title>An improved genome release (version Mt4.0) for the model legume Medicago truncatula.</title>
        <authorList>
            <person name="Tang H."/>
            <person name="Krishnakumar V."/>
            <person name="Bidwell S."/>
            <person name="Rosen B."/>
            <person name="Chan A."/>
            <person name="Zhou S."/>
            <person name="Gentzbittel L."/>
            <person name="Childs K.L."/>
            <person name="Yandell M."/>
            <person name="Gundlach H."/>
            <person name="Mayer K.F."/>
            <person name="Schwartz D.C."/>
            <person name="Town C.D."/>
        </authorList>
    </citation>
    <scope>GENOME REANNOTATION</scope>
    <source>
        <strain evidence="3 4">cv. Jemalong A17</strain>
    </source>
</reference>
<accession>G7KIC0</accession>
<gene>
    <name evidence="3" type="primary">11437659</name>
    <name evidence="2" type="ordered locus">MTR_6g042090</name>
</gene>
<reference evidence="3" key="3">
    <citation type="submission" date="2015-04" db="UniProtKB">
        <authorList>
            <consortium name="EnsemblPlants"/>
        </authorList>
    </citation>
    <scope>IDENTIFICATION</scope>
    <source>
        <strain evidence="3">cv. Jemalong A17</strain>
    </source>
</reference>
<dbReference type="EnsemblPlants" id="AES75329">
    <property type="protein sequence ID" value="AES75329"/>
    <property type="gene ID" value="MTR_6g042090"/>
</dbReference>
<accession>A0A0C3VVD1</accession>
<dbReference type="Pfam" id="PF16719">
    <property type="entry name" value="SAWADEE"/>
    <property type="match status" value="1"/>
</dbReference>
<name>G7KIC0_MEDTR</name>
<sequence length="396" mass="44958">MATFHGHKQSYVTEFRNYEDGAWYTVTVTLQEKETLRVGYEEFTDGDDNLFEQSSFDSLEKLHEFEKRFRPLSIQAQDHECHKLVHGVRVCASLHFNSDDLRFYDAVVDRVEEHNHSRTKDAECLCTFILSWLQGPNEGKLSAAGIGDICIVQPISEPVPAVASFLEITRRRIESKSGQELVADCHTGTKTKTKMGFFERMEKGKQRAKRSVLGSSSPEVCVVESMEDKELEGKRNVCMILIGNVDKELCPSTAVEFLYKHTQVSASIFIFPSLSFEIYTRGAIMTHTEQDFQKLCDFLTDQNYIITSLTGRPWVVIEKQVGLKNVKASIGTLFPKSENAKQEGKNKTSNTLRIVNSGTQEFKIASDKRDLFTEFADHQVRLHKKLAFLEGSVSEI</sequence>
<dbReference type="PANTHER" id="PTHR36384">
    <property type="entry name" value="SAWADEE PROTEIN"/>
    <property type="match status" value="1"/>
</dbReference>
<dbReference type="Proteomes" id="UP000002051">
    <property type="component" value="Chromosome 6"/>
</dbReference>
<dbReference type="PANTHER" id="PTHR36384:SF1">
    <property type="entry name" value="SAWADEE PROTEIN"/>
    <property type="match status" value="1"/>
</dbReference>
<protein>
    <recommendedName>
        <fullName evidence="1">SAWADEE domain-containing protein</fullName>
    </recommendedName>
</protein>
<dbReference type="InterPro" id="IPR032001">
    <property type="entry name" value="SAWADEE_dom"/>
</dbReference>
<keyword evidence="4" id="KW-1185">Reference proteome</keyword>
<evidence type="ECO:0000313" key="2">
    <source>
        <dbReference type="EMBL" id="AES75329.2"/>
    </source>
</evidence>
<evidence type="ECO:0000313" key="3">
    <source>
        <dbReference type="EnsemblPlants" id="AES75329"/>
    </source>
</evidence>
<proteinExistence type="predicted"/>
<dbReference type="GO" id="GO:0003682">
    <property type="term" value="F:chromatin binding"/>
    <property type="evidence" value="ECO:0007669"/>
    <property type="project" value="InterPro"/>
</dbReference>
<dbReference type="OrthoDB" id="1866990at2759"/>
<evidence type="ECO:0000313" key="4">
    <source>
        <dbReference type="Proteomes" id="UP000002051"/>
    </source>
</evidence>
<feature type="domain" description="SAWADEE" evidence="1">
    <location>
        <begin position="11"/>
        <end position="150"/>
    </location>
</feature>
<dbReference type="ExpressionAtlas" id="G7KIC0">
    <property type="expression patterns" value="differential"/>
</dbReference>
<reference evidence="2 4" key="1">
    <citation type="journal article" date="2011" name="Nature">
        <title>The Medicago genome provides insight into the evolution of rhizobial symbioses.</title>
        <authorList>
            <person name="Young N.D."/>
            <person name="Debelle F."/>
            <person name="Oldroyd G.E."/>
            <person name="Geurts R."/>
            <person name="Cannon S.B."/>
            <person name="Udvardi M.K."/>
            <person name="Benedito V.A."/>
            <person name="Mayer K.F."/>
            <person name="Gouzy J."/>
            <person name="Schoof H."/>
            <person name="Van de Peer Y."/>
            <person name="Proost S."/>
            <person name="Cook D.R."/>
            <person name="Meyers B.C."/>
            <person name="Spannagl M."/>
            <person name="Cheung F."/>
            <person name="De Mita S."/>
            <person name="Krishnakumar V."/>
            <person name="Gundlach H."/>
            <person name="Zhou S."/>
            <person name="Mudge J."/>
            <person name="Bharti A.K."/>
            <person name="Murray J.D."/>
            <person name="Naoumkina M.A."/>
            <person name="Rosen B."/>
            <person name="Silverstein K.A."/>
            <person name="Tang H."/>
            <person name="Rombauts S."/>
            <person name="Zhao P.X."/>
            <person name="Zhou P."/>
            <person name="Barbe V."/>
            <person name="Bardou P."/>
            <person name="Bechner M."/>
            <person name="Bellec A."/>
            <person name="Berger A."/>
            <person name="Berges H."/>
            <person name="Bidwell S."/>
            <person name="Bisseling T."/>
            <person name="Choisne N."/>
            <person name="Couloux A."/>
            <person name="Denny R."/>
            <person name="Deshpande S."/>
            <person name="Dai X."/>
            <person name="Doyle J.J."/>
            <person name="Dudez A.M."/>
            <person name="Farmer A.D."/>
            <person name="Fouteau S."/>
            <person name="Franken C."/>
            <person name="Gibelin C."/>
            <person name="Gish J."/>
            <person name="Goldstein S."/>
            <person name="Gonzalez A.J."/>
            <person name="Green P.J."/>
            <person name="Hallab A."/>
            <person name="Hartog M."/>
            <person name="Hua A."/>
            <person name="Humphray S.J."/>
            <person name="Jeong D.H."/>
            <person name="Jing Y."/>
            <person name="Jocker A."/>
            <person name="Kenton S.M."/>
            <person name="Kim D.J."/>
            <person name="Klee K."/>
            <person name="Lai H."/>
            <person name="Lang C."/>
            <person name="Lin S."/>
            <person name="Macmil S.L."/>
            <person name="Magdelenat G."/>
            <person name="Matthews L."/>
            <person name="McCorrison J."/>
            <person name="Monaghan E.L."/>
            <person name="Mun J.H."/>
            <person name="Najar F.Z."/>
            <person name="Nicholson C."/>
            <person name="Noirot C."/>
            <person name="O'Bleness M."/>
            <person name="Paule C.R."/>
            <person name="Poulain J."/>
            <person name="Prion F."/>
            <person name="Qin B."/>
            <person name="Qu C."/>
            <person name="Retzel E.F."/>
            <person name="Riddle C."/>
            <person name="Sallet E."/>
            <person name="Samain S."/>
            <person name="Samson N."/>
            <person name="Sanders I."/>
            <person name="Saurat O."/>
            <person name="Scarpelli C."/>
            <person name="Schiex T."/>
            <person name="Segurens B."/>
            <person name="Severin A.J."/>
            <person name="Sherrier D.J."/>
            <person name="Shi R."/>
            <person name="Sims S."/>
            <person name="Singer S.R."/>
            <person name="Sinharoy S."/>
            <person name="Sterck L."/>
            <person name="Viollet A."/>
            <person name="Wang B.B."/>
            <person name="Wang K."/>
            <person name="Wang M."/>
            <person name="Wang X."/>
            <person name="Warfsmann J."/>
            <person name="Weissenbach J."/>
            <person name="White D.D."/>
            <person name="White J.D."/>
            <person name="Wiley G.B."/>
            <person name="Wincker P."/>
            <person name="Xing Y."/>
            <person name="Yang L."/>
            <person name="Yao Z."/>
            <person name="Ying F."/>
            <person name="Zhai J."/>
            <person name="Zhou L."/>
            <person name="Zuber A."/>
            <person name="Denarie J."/>
            <person name="Dixon R.A."/>
            <person name="May G.D."/>
            <person name="Schwartz D.C."/>
            <person name="Rogers J."/>
            <person name="Quetier F."/>
            <person name="Town C.D."/>
            <person name="Roe B.A."/>
        </authorList>
    </citation>
    <scope>NUCLEOTIDE SEQUENCE [LARGE SCALE GENOMIC DNA]</scope>
    <source>
        <strain evidence="2">A17</strain>
        <strain evidence="3 4">cv. Jemalong A17</strain>
    </source>
</reference>
<dbReference type="STRING" id="3880.G7KIC0"/>
<evidence type="ECO:0000259" key="1">
    <source>
        <dbReference type="Pfam" id="PF16719"/>
    </source>
</evidence>
<organism evidence="2 4">
    <name type="scientific">Medicago truncatula</name>
    <name type="common">Barrel medic</name>
    <name type="synonym">Medicago tribuloides</name>
    <dbReference type="NCBI Taxonomy" id="3880"/>
    <lineage>
        <taxon>Eukaryota</taxon>
        <taxon>Viridiplantae</taxon>
        <taxon>Streptophyta</taxon>
        <taxon>Embryophyta</taxon>
        <taxon>Tracheophyta</taxon>
        <taxon>Spermatophyta</taxon>
        <taxon>Magnoliopsida</taxon>
        <taxon>eudicotyledons</taxon>
        <taxon>Gunneridae</taxon>
        <taxon>Pentapetalae</taxon>
        <taxon>rosids</taxon>
        <taxon>fabids</taxon>
        <taxon>Fabales</taxon>
        <taxon>Fabaceae</taxon>
        <taxon>Papilionoideae</taxon>
        <taxon>50 kb inversion clade</taxon>
        <taxon>NPAAA clade</taxon>
        <taxon>Hologalegina</taxon>
        <taxon>IRL clade</taxon>
        <taxon>Trifolieae</taxon>
        <taxon>Medicago</taxon>
    </lineage>
</organism>
<dbReference type="Gene3D" id="2.30.30.140">
    <property type="match status" value="1"/>
</dbReference>
<dbReference type="EMBL" id="CM001222">
    <property type="protein sequence ID" value="AES75329.2"/>
    <property type="molecule type" value="Genomic_DNA"/>
</dbReference>